<accession>B8ME54</accession>
<dbReference type="VEuPathDB" id="FungiDB:TSTA_015660"/>
<proteinExistence type="predicted"/>
<dbReference type="GO" id="GO:0016746">
    <property type="term" value="F:acyltransferase activity"/>
    <property type="evidence" value="ECO:0007669"/>
    <property type="project" value="InterPro"/>
</dbReference>
<organism evidence="2 3">
    <name type="scientific">Talaromyces stipitatus (strain ATCC 10500 / CBS 375.48 / QM 6759 / NRRL 1006)</name>
    <name type="common">Penicillium stipitatum</name>
    <dbReference type="NCBI Taxonomy" id="441959"/>
    <lineage>
        <taxon>Eukaryota</taxon>
        <taxon>Fungi</taxon>
        <taxon>Dikarya</taxon>
        <taxon>Ascomycota</taxon>
        <taxon>Pezizomycotina</taxon>
        <taxon>Eurotiomycetes</taxon>
        <taxon>Eurotiomycetidae</taxon>
        <taxon>Eurotiales</taxon>
        <taxon>Trichocomaceae</taxon>
        <taxon>Talaromyces</taxon>
        <taxon>Talaromyces sect. Talaromyces</taxon>
    </lineage>
</organism>
<dbReference type="STRING" id="441959.B8ME54"/>
<dbReference type="SUPFAM" id="SSF53901">
    <property type="entry name" value="Thiolase-like"/>
    <property type="match status" value="1"/>
</dbReference>
<dbReference type="GeneID" id="8106306"/>
<dbReference type="HOGENOM" id="CLU_1876822_0_0_1"/>
<protein>
    <recommendedName>
        <fullName evidence="1">Beta-ketoacyl synthase-like N-terminal domain-containing protein</fullName>
    </recommendedName>
</protein>
<reference evidence="3" key="1">
    <citation type="journal article" date="2015" name="Genome Announc.">
        <title>Genome sequence of the AIDS-associated pathogen Penicillium marneffei (ATCC18224) and its near taxonomic relative Talaromyces stipitatus (ATCC10500).</title>
        <authorList>
            <person name="Nierman W.C."/>
            <person name="Fedorova-Abrams N.D."/>
            <person name="Andrianopoulos A."/>
        </authorList>
    </citation>
    <scope>NUCLEOTIDE SEQUENCE [LARGE SCALE GENOMIC DNA]</scope>
    <source>
        <strain evidence="3">ATCC 10500 / CBS 375.48 / QM 6759 / NRRL 1006</strain>
    </source>
</reference>
<dbReference type="InParanoid" id="B8ME54"/>
<name>B8ME54_TALSN</name>
<dbReference type="Gene3D" id="3.40.47.10">
    <property type="match status" value="1"/>
</dbReference>
<evidence type="ECO:0000313" key="2">
    <source>
        <dbReference type="EMBL" id="EED16481.1"/>
    </source>
</evidence>
<sequence>MKKVYKGDFGGARLLIRCINSVYGNGDNYAIYHPTDNKLLSLPEETFEEALPKVVARRILEQLSEKEFECPGNYDYMDGLGHFLSRTGNCEPFDDGADGHCRGEDMETLILKRYEDANADKDPFIRTMHLNVTEII</sequence>
<dbReference type="Proteomes" id="UP000001745">
    <property type="component" value="Unassembled WGS sequence"/>
</dbReference>
<dbReference type="Pfam" id="PF00109">
    <property type="entry name" value="ketoacyl-synt"/>
    <property type="match status" value="1"/>
</dbReference>
<keyword evidence="3" id="KW-1185">Reference proteome</keyword>
<dbReference type="InterPro" id="IPR014030">
    <property type="entry name" value="Ketoacyl_synth_N"/>
</dbReference>
<dbReference type="AlphaFoldDB" id="B8ME54"/>
<evidence type="ECO:0000313" key="3">
    <source>
        <dbReference type="Proteomes" id="UP000001745"/>
    </source>
</evidence>
<gene>
    <name evidence="2" type="ORF">TSTA_015660</name>
</gene>
<dbReference type="InterPro" id="IPR016039">
    <property type="entry name" value="Thiolase-like"/>
</dbReference>
<evidence type="ECO:0000259" key="1">
    <source>
        <dbReference type="Pfam" id="PF00109"/>
    </source>
</evidence>
<dbReference type="RefSeq" id="XP_002483715.1">
    <property type="nucleotide sequence ID" value="XM_002483670.1"/>
</dbReference>
<dbReference type="EMBL" id="EQ962656">
    <property type="protein sequence ID" value="EED16481.1"/>
    <property type="molecule type" value="Genomic_DNA"/>
</dbReference>
<feature type="domain" description="Beta-ketoacyl synthase-like N-terminal" evidence="1">
    <location>
        <begin position="70"/>
        <end position="117"/>
    </location>
</feature>